<dbReference type="PROSITE" id="PS51257">
    <property type="entry name" value="PROKAR_LIPOPROTEIN"/>
    <property type="match status" value="1"/>
</dbReference>
<reference evidence="2 3" key="1">
    <citation type="submission" date="2016-10" db="EMBL/GenBank/DDBJ databases">
        <authorList>
            <person name="de Groot N.N."/>
        </authorList>
    </citation>
    <scope>NUCLEOTIDE SEQUENCE [LARGE SCALE GENOMIC DNA]</scope>
    <source>
        <strain evidence="2 3">DSM 6059</strain>
    </source>
</reference>
<gene>
    <name evidence="2" type="ORF">SAMN02745724_02442</name>
</gene>
<dbReference type="EMBL" id="FOLO01000017">
    <property type="protein sequence ID" value="SFC74846.1"/>
    <property type="molecule type" value="Genomic_DNA"/>
</dbReference>
<evidence type="ECO:0000256" key="1">
    <source>
        <dbReference type="PROSITE-ProRule" id="PRU00339"/>
    </source>
</evidence>
<dbReference type="SMART" id="SM00028">
    <property type="entry name" value="TPR"/>
    <property type="match status" value="3"/>
</dbReference>
<dbReference type="Pfam" id="PF13181">
    <property type="entry name" value="TPR_8"/>
    <property type="match status" value="1"/>
</dbReference>
<dbReference type="RefSeq" id="WP_091984094.1">
    <property type="nucleotide sequence ID" value="NZ_FOLO01000017.1"/>
</dbReference>
<accession>A0A1I1LPF7</accession>
<feature type="repeat" description="TPR" evidence="1">
    <location>
        <begin position="84"/>
        <end position="117"/>
    </location>
</feature>
<dbReference type="PROSITE" id="PS50005">
    <property type="entry name" value="TPR"/>
    <property type="match status" value="1"/>
</dbReference>
<evidence type="ECO:0000313" key="2">
    <source>
        <dbReference type="EMBL" id="SFC74846.1"/>
    </source>
</evidence>
<name>A0A1I1LPF7_9GAMM</name>
<dbReference type="AlphaFoldDB" id="A0A1I1LPF7"/>
<evidence type="ECO:0000313" key="3">
    <source>
        <dbReference type="Proteomes" id="UP000198862"/>
    </source>
</evidence>
<dbReference type="Proteomes" id="UP000198862">
    <property type="component" value="Unassembled WGS sequence"/>
</dbReference>
<keyword evidence="1" id="KW-0802">TPR repeat</keyword>
<sequence length="274" mass="31159">MFMSVFKAMMQFLLSRVGAFKWALICVFLSACQTPPDKIKHKLSDNTLADIALQSGDMRSAIGLYQNLLANYDKNQPDNLTDKVSLLVPLAQAYRALGQSELAIHYLKQANMISPDSLLSWRELGFNYMDQQQYDAAKDAFGFAININNMDISSLNGMGIVCSWLKDYHSAHKYLIQALALKPGNIEYKNNLALNYILQHEYRSAISLLLPLYQQQRSTAKMRNNLALALTLNGNEDYARQVLAKDFNQQQIEQNINYYQFSHKEQVLPAKVDS</sequence>
<organism evidence="2 3">
    <name type="scientific">Pseudoalteromonas denitrificans DSM 6059</name>
    <dbReference type="NCBI Taxonomy" id="1123010"/>
    <lineage>
        <taxon>Bacteria</taxon>
        <taxon>Pseudomonadati</taxon>
        <taxon>Pseudomonadota</taxon>
        <taxon>Gammaproteobacteria</taxon>
        <taxon>Alteromonadales</taxon>
        <taxon>Pseudoalteromonadaceae</taxon>
        <taxon>Pseudoalteromonas</taxon>
    </lineage>
</organism>
<dbReference type="InterPro" id="IPR011990">
    <property type="entry name" value="TPR-like_helical_dom_sf"/>
</dbReference>
<dbReference type="STRING" id="1123010.SAMN02745724_02442"/>
<dbReference type="Gene3D" id="1.25.40.10">
    <property type="entry name" value="Tetratricopeptide repeat domain"/>
    <property type="match status" value="1"/>
</dbReference>
<dbReference type="SUPFAM" id="SSF48452">
    <property type="entry name" value="TPR-like"/>
    <property type="match status" value="1"/>
</dbReference>
<dbReference type="OrthoDB" id="6399372at2"/>
<proteinExistence type="predicted"/>
<keyword evidence="3" id="KW-1185">Reference proteome</keyword>
<protein>
    <submittedName>
        <fullName evidence="2">TPR repeat-containing protein</fullName>
    </submittedName>
</protein>
<dbReference type="InterPro" id="IPR019734">
    <property type="entry name" value="TPR_rpt"/>
</dbReference>